<evidence type="ECO:0008006" key="4">
    <source>
        <dbReference type="Google" id="ProtNLM"/>
    </source>
</evidence>
<evidence type="ECO:0000313" key="3">
    <source>
        <dbReference type="Proteomes" id="UP001530400"/>
    </source>
</evidence>
<organism evidence="2 3">
    <name type="scientific">Cyclotella atomus</name>
    <dbReference type="NCBI Taxonomy" id="382360"/>
    <lineage>
        <taxon>Eukaryota</taxon>
        <taxon>Sar</taxon>
        <taxon>Stramenopiles</taxon>
        <taxon>Ochrophyta</taxon>
        <taxon>Bacillariophyta</taxon>
        <taxon>Coscinodiscophyceae</taxon>
        <taxon>Thalassiosirophycidae</taxon>
        <taxon>Stephanodiscales</taxon>
        <taxon>Stephanodiscaceae</taxon>
        <taxon>Cyclotella</taxon>
    </lineage>
</organism>
<evidence type="ECO:0000256" key="1">
    <source>
        <dbReference type="SAM" id="Coils"/>
    </source>
</evidence>
<name>A0ABD3MN49_9STRA</name>
<gene>
    <name evidence="2" type="ORF">ACHAWO_011533</name>
</gene>
<keyword evidence="3" id="KW-1185">Reference proteome</keyword>
<evidence type="ECO:0000313" key="2">
    <source>
        <dbReference type="EMBL" id="KAL3765451.1"/>
    </source>
</evidence>
<feature type="coiled-coil region" evidence="1">
    <location>
        <begin position="310"/>
        <end position="337"/>
    </location>
</feature>
<dbReference type="Proteomes" id="UP001530400">
    <property type="component" value="Unassembled WGS sequence"/>
</dbReference>
<comment type="caution">
    <text evidence="2">The sequence shown here is derived from an EMBL/GenBank/DDBJ whole genome shotgun (WGS) entry which is preliminary data.</text>
</comment>
<reference evidence="2 3" key="1">
    <citation type="submission" date="2024-10" db="EMBL/GenBank/DDBJ databases">
        <title>Updated reference genomes for cyclostephanoid diatoms.</title>
        <authorList>
            <person name="Roberts W.R."/>
            <person name="Alverson A.J."/>
        </authorList>
    </citation>
    <scope>NUCLEOTIDE SEQUENCE [LARGE SCALE GENOMIC DNA]</scope>
    <source>
        <strain evidence="2 3">AJA010-31</strain>
    </source>
</reference>
<proteinExistence type="predicted"/>
<accession>A0ABD3MN49</accession>
<sequence>MWKRCCVLASGIFSDEDAAENKEYLSDDLQKTWLALGHALTAGEHLFAYTNILTEDTCEGIPGQLAWGFPNPWHYTCRWSKFAWNAIAYALLVATNIAFRVIDGRFTVATRGPNQEMYSYYYSRAMYRNTKEHNEWNVKALGTLRQNMKDQVRLILSAHSFFRQAHANESTATTASHGNSKSHIANTQNAIGRSIVEVQNELGTLIVDAQNDLGQLIIDSQNALGQDIVDSQNALGKSLVDTQNYLTLQHNVLGEWLHGTLCAIYEQHVGSCEAQIGPLQEDQTFTPMILQWPEDQLIMVEKIDANGNALNEMKDKGDEVEAKVDAVKAQVDSVEAKLEAKMDSLSNKVDSLMVMVSKIMKKA</sequence>
<protein>
    <recommendedName>
        <fullName evidence="4">t-SNARE coiled-coil homology domain-containing protein</fullName>
    </recommendedName>
</protein>
<keyword evidence="1" id="KW-0175">Coiled coil</keyword>
<dbReference type="EMBL" id="JALLPJ020001402">
    <property type="protein sequence ID" value="KAL3765451.1"/>
    <property type="molecule type" value="Genomic_DNA"/>
</dbReference>
<dbReference type="AlphaFoldDB" id="A0ABD3MN49"/>